<proteinExistence type="predicted"/>
<accession>E6SIM5</accession>
<protein>
    <recommendedName>
        <fullName evidence="1">Na+-translocating membrane potential-generating system MpsC domain-containing protein</fullName>
    </recommendedName>
</protein>
<dbReference type="EMBL" id="CP002344">
    <property type="protein sequence ID" value="ADU50931.1"/>
    <property type="molecule type" value="Genomic_DNA"/>
</dbReference>
<name>E6SIM5_THEM7</name>
<evidence type="ECO:0000313" key="3">
    <source>
        <dbReference type="Proteomes" id="UP000008915"/>
    </source>
</evidence>
<organism evidence="2 3">
    <name type="scientific">Thermaerobacter marianensis (strain ATCC 700841 / DSM 12885 / JCM 10246 / 7p75a)</name>
    <dbReference type="NCBI Taxonomy" id="644966"/>
    <lineage>
        <taxon>Bacteria</taxon>
        <taxon>Bacillati</taxon>
        <taxon>Bacillota</taxon>
        <taxon>Clostridia</taxon>
        <taxon>Eubacteriales</taxon>
        <taxon>Clostridiales Family XVII. Incertae Sedis</taxon>
        <taxon>Thermaerobacter</taxon>
    </lineage>
</organism>
<sequence>MHRTKGWMESEISKALTKWEKEFLGRGSVSVKTDILRDLIVVSLHGVLTPAEYALCETMEGRLAVKRTRNGLVESGVDELKEIILRITGEQVKSFHTDLSTRTGERIMVFRLEQDLEKKLTNGEPQG</sequence>
<dbReference type="InterPro" id="IPR018745">
    <property type="entry name" value="MpsC"/>
</dbReference>
<reference evidence="2 3" key="1">
    <citation type="journal article" date="2010" name="Stand. Genomic Sci.">
        <title>Complete genome sequence of Thermaerobacter marianensis type strain (7p75a).</title>
        <authorList>
            <person name="Han C."/>
            <person name="Gu W."/>
            <person name="Zhang X."/>
            <person name="Lapidus A."/>
            <person name="Nolan M."/>
            <person name="Copeland A."/>
            <person name="Lucas S."/>
            <person name="Del Rio T.G."/>
            <person name="Tice H."/>
            <person name="Cheng J.F."/>
            <person name="Tapia R."/>
            <person name="Goodwin L."/>
            <person name="Pitluck S."/>
            <person name="Pagani I."/>
            <person name="Ivanova N."/>
            <person name="Mavromatis K."/>
            <person name="Mikhailova N."/>
            <person name="Pati A."/>
            <person name="Chen A."/>
            <person name="Palaniappan K."/>
            <person name="Land M."/>
            <person name="Hauser L."/>
            <person name="Chang Y.J."/>
            <person name="Jeffries C.D."/>
            <person name="Schneider S."/>
            <person name="Rohde M."/>
            <person name="Goker M."/>
            <person name="Pukall R."/>
            <person name="Woyke T."/>
            <person name="Bristow J."/>
            <person name="Eisen J.A."/>
            <person name="Markowitz V."/>
            <person name="Hugenholtz P."/>
            <person name="Kyrpides N.C."/>
            <person name="Klenk H.P."/>
            <person name="Detter J.C."/>
        </authorList>
    </citation>
    <scope>NUCLEOTIDE SEQUENCE [LARGE SCALE GENOMIC DNA]</scope>
    <source>
        <strain evidence="3">ATCC 700841 / DSM 12885 / JCM 10246 / 7p75a</strain>
    </source>
</reference>
<dbReference type="RefSeq" id="WP_013495236.1">
    <property type="nucleotide sequence ID" value="NC_014831.1"/>
</dbReference>
<dbReference type="STRING" id="644966.Tmar_0816"/>
<dbReference type="eggNOG" id="COG5609">
    <property type="taxonomic scope" value="Bacteria"/>
</dbReference>
<evidence type="ECO:0000259" key="1">
    <source>
        <dbReference type="Pfam" id="PF10057"/>
    </source>
</evidence>
<feature type="domain" description="Na+-translocating membrane potential-generating system MpsC" evidence="1">
    <location>
        <begin position="4"/>
        <end position="114"/>
    </location>
</feature>
<keyword evidence="3" id="KW-1185">Reference proteome</keyword>
<dbReference type="OrthoDB" id="5422931at2"/>
<reference evidence="3" key="2">
    <citation type="journal article" date="2010" name="Stand. Genomic Sci.">
        <title>Complete genome sequence of Thermaerobacter marianensis type strain (7p75aT).</title>
        <authorList>
            <person name="Han C."/>
            <person name="Gu W."/>
            <person name="Zhang X."/>
            <person name="Lapidus A."/>
            <person name="Nolan M."/>
            <person name="Copeland A."/>
            <person name="Lucas S."/>
            <person name="Glavina Del Rio T."/>
            <person name="Tice H."/>
            <person name="Cheng J."/>
            <person name="Tapia R."/>
            <person name="Goodwin L."/>
            <person name="Pitluck S."/>
            <person name="Pagani I."/>
            <person name="Ivanova N."/>
            <person name="Mavromatis K."/>
            <person name="Mikhailova N."/>
            <person name="Pati A."/>
            <person name="Chen A."/>
            <person name="Palaniappan K."/>
            <person name="Land M."/>
            <person name="Hauser L."/>
            <person name="Chang Y."/>
            <person name="Jeffries C."/>
            <person name="Schneider S."/>
            <person name="Rohde M."/>
            <person name="Goker M."/>
            <person name="Pukall R."/>
            <person name="Woyke T."/>
            <person name="Bristow J."/>
            <person name="Eisen J."/>
            <person name="Markowitz V."/>
            <person name="Hugenholtz P."/>
            <person name="Kyrpides N."/>
            <person name="Klenk H."/>
            <person name="Detter J."/>
        </authorList>
    </citation>
    <scope>NUCLEOTIDE SEQUENCE [LARGE SCALE GENOMIC DNA]</scope>
    <source>
        <strain evidence="3">ATCC 700841 / DSM 12885 / JCM 10246 / 7p75a</strain>
    </source>
</reference>
<dbReference type="AlphaFoldDB" id="E6SIM5"/>
<dbReference type="KEGG" id="tmr:Tmar_0816"/>
<dbReference type="HOGENOM" id="CLU_136657_1_0_9"/>
<dbReference type="Proteomes" id="UP000008915">
    <property type="component" value="Chromosome"/>
</dbReference>
<evidence type="ECO:0000313" key="2">
    <source>
        <dbReference type="EMBL" id="ADU50931.1"/>
    </source>
</evidence>
<dbReference type="Pfam" id="PF10057">
    <property type="entry name" value="MpsC"/>
    <property type="match status" value="1"/>
</dbReference>
<gene>
    <name evidence="2" type="ordered locus">Tmar_0816</name>
</gene>